<dbReference type="SUPFAM" id="SSF109854">
    <property type="entry name" value="DinB/YfiT-like putative metalloenzymes"/>
    <property type="match status" value="1"/>
</dbReference>
<dbReference type="EMBL" id="MIJD01000102">
    <property type="protein sequence ID" value="OPE54186.1"/>
    <property type="molecule type" value="Genomic_DNA"/>
</dbReference>
<dbReference type="EMBL" id="PDCR01000016">
    <property type="protein sequence ID" value="PEG53916.1"/>
    <property type="molecule type" value="Genomic_DNA"/>
</dbReference>
<reference evidence="2 4" key="1">
    <citation type="submission" date="2016-09" db="EMBL/GenBank/DDBJ databases">
        <title>genome sequences of unsequenced Mycobacteria.</title>
        <authorList>
            <person name="Greninger A.L."/>
            <person name="Jerome K.R."/>
            <person name="Mcnair B."/>
            <person name="Wallis C."/>
            <person name="Fang F."/>
        </authorList>
    </citation>
    <scope>NUCLEOTIDE SEQUENCE [LARGE SCALE GENOMIC DNA]</scope>
    <source>
        <strain evidence="2 4">BM1</strain>
    </source>
</reference>
<dbReference type="Pfam" id="PF12867">
    <property type="entry name" value="DinB_2"/>
    <property type="match status" value="1"/>
</dbReference>
<dbReference type="InterPro" id="IPR024775">
    <property type="entry name" value="DinB-like"/>
</dbReference>
<evidence type="ECO:0000313" key="4">
    <source>
        <dbReference type="Proteomes" id="UP000191039"/>
    </source>
</evidence>
<dbReference type="RefSeq" id="WP_073855002.1">
    <property type="nucleotide sequence ID" value="NZ_BAAATC010000019.1"/>
</dbReference>
<protein>
    <submittedName>
        <fullName evidence="2">Damage-inducible protein DinB</fullName>
    </submittedName>
    <submittedName>
        <fullName evidence="3">DinB family protein</fullName>
    </submittedName>
</protein>
<dbReference type="AlphaFoldDB" id="A0A1Q4HJG6"/>
<evidence type="ECO:0000259" key="1">
    <source>
        <dbReference type="Pfam" id="PF12867"/>
    </source>
</evidence>
<organism evidence="3 5">
    <name type="scientific">Mycolicibacterium diernhoferi</name>
    <dbReference type="NCBI Taxonomy" id="1801"/>
    <lineage>
        <taxon>Bacteria</taxon>
        <taxon>Bacillati</taxon>
        <taxon>Actinomycetota</taxon>
        <taxon>Actinomycetes</taxon>
        <taxon>Mycobacteriales</taxon>
        <taxon>Mycobacteriaceae</taxon>
        <taxon>Mycolicibacterium</taxon>
    </lineage>
</organism>
<gene>
    <name evidence="2" type="ORF">BV510_11590</name>
    <name evidence="3" type="ORF">CRI78_13880</name>
</gene>
<evidence type="ECO:0000313" key="3">
    <source>
        <dbReference type="EMBL" id="PEG53916.1"/>
    </source>
</evidence>
<keyword evidence="5" id="KW-1185">Reference proteome</keyword>
<reference evidence="3 5" key="2">
    <citation type="submission" date="2017-10" db="EMBL/GenBank/DDBJ databases">
        <title>The new phylogeny of genus Mycobacterium.</title>
        <authorList>
            <person name="Tortoli E."/>
            <person name="Trovato A."/>
            <person name="Cirillo D.M."/>
        </authorList>
    </citation>
    <scope>NUCLEOTIDE SEQUENCE [LARGE SCALE GENOMIC DNA]</scope>
    <source>
        <strain evidence="3 5">IP141170001</strain>
    </source>
</reference>
<dbReference type="OrthoDB" id="5022306at2"/>
<evidence type="ECO:0000313" key="5">
    <source>
        <dbReference type="Proteomes" id="UP000220340"/>
    </source>
</evidence>
<accession>A0A1Q4HJG6</accession>
<dbReference type="STRING" id="1801.BRW64_05260"/>
<sequence length="168" mass="18784">MIEALRGQFDLAWALTDLHLSALTEEDFLWEPAAVVWTMHRDAAGSWYPDWAETEPDPIPVPTVGWLTWHIIYWWSAAADELTGRPARPPGEIGWPGPMNSVRAIRSLCDRWRQILATLSHDDLGAPCAFPWGPGGGRTVADTVLWLNIELTKNGSEIGALRMMRAAR</sequence>
<comment type="caution">
    <text evidence="3">The sequence shown here is derived from an EMBL/GenBank/DDBJ whole genome shotgun (WGS) entry which is preliminary data.</text>
</comment>
<name>A0A1Q4HJG6_9MYCO</name>
<feature type="domain" description="DinB-like" evidence="1">
    <location>
        <begin position="8"/>
        <end position="157"/>
    </location>
</feature>
<dbReference type="Proteomes" id="UP000220340">
    <property type="component" value="Unassembled WGS sequence"/>
</dbReference>
<proteinExistence type="predicted"/>
<dbReference type="Gene3D" id="1.20.120.450">
    <property type="entry name" value="dinb family like domain"/>
    <property type="match status" value="1"/>
</dbReference>
<evidence type="ECO:0000313" key="2">
    <source>
        <dbReference type="EMBL" id="OPE54186.1"/>
    </source>
</evidence>
<dbReference type="InterPro" id="IPR034660">
    <property type="entry name" value="DinB/YfiT-like"/>
</dbReference>
<dbReference type="Proteomes" id="UP000191039">
    <property type="component" value="Unassembled WGS sequence"/>
</dbReference>